<dbReference type="PANTHER" id="PTHR20883">
    <property type="entry name" value="PHYTANOYL-COA DIOXYGENASE DOMAIN CONTAINING 1"/>
    <property type="match status" value="1"/>
</dbReference>
<keyword evidence="2" id="KW-1185">Reference proteome</keyword>
<dbReference type="GO" id="GO:0051213">
    <property type="term" value="F:dioxygenase activity"/>
    <property type="evidence" value="ECO:0007669"/>
    <property type="project" value="UniProtKB-KW"/>
</dbReference>
<evidence type="ECO:0000313" key="2">
    <source>
        <dbReference type="Proteomes" id="UP001499854"/>
    </source>
</evidence>
<dbReference type="Proteomes" id="UP001499854">
    <property type="component" value="Unassembled WGS sequence"/>
</dbReference>
<dbReference type="PANTHER" id="PTHR20883:SF48">
    <property type="entry name" value="ECTOINE DIOXYGENASE"/>
    <property type="match status" value="1"/>
</dbReference>
<accession>A0ABP5DLG9</accession>
<proteinExistence type="predicted"/>
<sequence length="307" mass="33219">MSNVLTEKQIDSYRESGFLVVEGLFEDELVERARRTVDRLLSGPDLGAVAETEPGDPTVARRIWAPTSRDEVFGRIAEYPRLLDTVADLIGENLVLQYSKLNVKAPRVGSVVQWHQDFAFYPHSNIDLVAALIYLDDATPENACLRVAAGSHRLGLLNHEVDGYFAGKIASLPAVGVPESTVVDCPGKAGTVVFLHPLVAHASELNHSDRYRRAFIPAYRASDALPLYYGPHASHNEPTAKLVRGKASKTARTEGGTWRLPLAAAEFNSLFEIQEGAHLASSGRKAATGYFAGEAAEDPSALAAAVM</sequence>
<dbReference type="EMBL" id="BAAAQM010000029">
    <property type="protein sequence ID" value="GAA1982332.1"/>
    <property type="molecule type" value="Genomic_DNA"/>
</dbReference>
<dbReference type="SUPFAM" id="SSF51197">
    <property type="entry name" value="Clavaminate synthase-like"/>
    <property type="match status" value="1"/>
</dbReference>
<gene>
    <name evidence="1" type="ORF">GCM10009838_49770</name>
</gene>
<name>A0ABP5DLG9_9ACTN</name>
<reference evidence="2" key="1">
    <citation type="journal article" date="2019" name="Int. J. Syst. Evol. Microbiol.">
        <title>The Global Catalogue of Microorganisms (GCM) 10K type strain sequencing project: providing services to taxonomists for standard genome sequencing and annotation.</title>
        <authorList>
            <consortium name="The Broad Institute Genomics Platform"/>
            <consortium name="The Broad Institute Genome Sequencing Center for Infectious Disease"/>
            <person name="Wu L."/>
            <person name="Ma J."/>
        </authorList>
    </citation>
    <scope>NUCLEOTIDE SEQUENCE [LARGE SCALE GENOMIC DNA]</scope>
    <source>
        <strain evidence="2">JCM 16013</strain>
    </source>
</reference>
<comment type="caution">
    <text evidence="1">The sequence shown here is derived from an EMBL/GenBank/DDBJ whole genome shotgun (WGS) entry which is preliminary data.</text>
</comment>
<dbReference type="Gene3D" id="2.60.120.620">
    <property type="entry name" value="q2cbj1_9rhob like domain"/>
    <property type="match status" value="1"/>
</dbReference>
<evidence type="ECO:0000313" key="1">
    <source>
        <dbReference type="EMBL" id="GAA1982332.1"/>
    </source>
</evidence>
<protein>
    <submittedName>
        <fullName evidence="1">Phytanoyl-CoA dioxygenase family protein</fullName>
    </submittedName>
</protein>
<dbReference type="InterPro" id="IPR008775">
    <property type="entry name" value="Phytyl_CoA_dOase-like"/>
</dbReference>
<keyword evidence="1" id="KW-0223">Dioxygenase</keyword>
<keyword evidence="1" id="KW-0560">Oxidoreductase</keyword>
<organism evidence="1 2">
    <name type="scientific">Catenulispora subtropica</name>
    <dbReference type="NCBI Taxonomy" id="450798"/>
    <lineage>
        <taxon>Bacteria</taxon>
        <taxon>Bacillati</taxon>
        <taxon>Actinomycetota</taxon>
        <taxon>Actinomycetes</taxon>
        <taxon>Catenulisporales</taxon>
        <taxon>Catenulisporaceae</taxon>
        <taxon>Catenulispora</taxon>
    </lineage>
</organism>
<dbReference type="Pfam" id="PF05721">
    <property type="entry name" value="PhyH"/>
    <property type="match status" value="1"/>
</dbReference>
<dbReference type="RefSeq" id="WP_344659513.1">
    <property type="nucleotide sequence ID" value="NZ_BAAAQM010000029.1"/>
</dbReference>